<dbReference type="AlphaFoldDB" id="A4V6Z1"/>
<dbReference type="Proteomes" id="UP000002332">
    <property type="component" value="Plasmid pQBR103"/>
</dbReference>
<protein>
    <submittedName>
        <fullName evidence="1">Uncharacterized protein</fullName>
    </submittedName>
</protein>
<name>A4V6Z1_PSEFS</name>
<evidence type="ECO:0000313" key="1">
    <source>
        <dbReference type="EMBL" id="CAM96302.1"/>
    </source>
</evidence>
<organism evidence="1 2">
    <name type="scientific">Pseudomonas fluorescens (strain SBW25)</name>
    <dbReference type="NCBI Taxonomy" id="216595"/>
    <lineage>
        <taxon>Bacteria</taxon>
        <taxon>Pseudomonadati</taxon>
        <taxon>Pseudomonadota</taxon>
        <taxon>Gammaproteobacteria</taxon>
        <taxon>Pseudomonadales</taxon>
        <taxon>Pseudomonadaceae</taxon>
        <taxon>Pseudomonas</taxon>
    </lineage>
</organism>
<gene>
    <name evidence="1" type="ordered locus">pQBR0270</name>
</gene>
<keyword evidence="1" id="KW-0614">Plasmid</keyword>
<accession>A4V6Z1</accession>
<geneLocation type="plasmid" evidence="1 2">
    <name>pQBR103</name>
</geneLocation>
<dbReference type="EMBL" id="AM235768">
    <property type="protein sequence ID" value="CAM96302.1"/>
    <property type="molecule type" value="Genomic_DNA"/>
</dbReference>
<evidence type="ECO:0000313" key="2">
    <source>
        <dbReference type="Proteomes" id="UP000002332"/>
    </source>
</evidence>
<dbReference type="RefSeq" id="WP_011923078.1">
    <property type="nucleotide sequence ID" value="NC_009444.1"/>
</dbReference>
<sequence length="255" mass="29209">MSLKRISNELEQLCTVKDLFVYEVPAGDRREVYPVITEYTRTSPESRHMGHYEFYRARAVHPAASGSSFHTWNNQVSVVICHQTQCVKFGPTGQLIMHKKGVGLGPALMSNVIEWLTKQDVAGYAIDPGSLADIDASTEKAREQRNRFYMAFGFVLSNHDQSRTGIEVIGGTFTAKCVGDLFVPDRYYRRLKPWFGFESELRDERECGVKSLAELKLIDRWTDSASGLGRWILKKMGWPARFTTRHMHKRKSWEP</sequence>
<reference evidence="1 2" key="1">
    <citation type="journal article" date="2007" name="ISME J.">
        <title>Sequence-based analysis of pQBR103; a representative of a unique, transfer-proficient mega plasmid resident in the microbial community of sugar beet.</title>
        <authorList>
            <person name="Tett A."/>
            <person name="Spiers A.J."/>
            <person name="Crossman L.C."/>
            <person name="Ager D."/>
            <person name="Ciric L."/>
            <person name="Dow J.M."/>
            <person name="Fry J.C."/>
            <person name="Harris D."/>
            <person name="Lilley A."/>
            <person name="Oliver A."/>
            <person name="Parkhill J."/>
            <person name="Quail M.A."/>
            <person name="Rainey P.B."/>
            <person name="Saunders N.J."/>
            <person name="Seeger K."/>
            <person name="Snyder L.A.S."/>
            <person name="Squares R."/>
            <person name="Thomas C.M."/>
            <person name="Turner S.L."/>
            <person name="Zhang X.-X."/>
            <person name="Field D."/>
            <person name="Bailey M.J."/>
        </authorList>
    </citation>
    <scope>NUCLEOTIDE SEQUENCE [LARGE SCALE GENOMIC DNA]</scope>
    <source>
        <strain evidence="1 2">SBW25</strain>
    </source>
</reference>
<proteinExistence type="predicted"/>